<comment type="similarity">
    <text evidence="1">Belongs to the short-chain dehydrogenases/reductases (SDR) family.</text>
</comment>
<evidence type="ECO:0000256" key="2">
    <source>
        <dbReference type="ARBA" id="ARBA00023002"/>
    </source>
</evidence>
<dbReference type="InterPro" id="IPR036291">
    <property type="entry name" value="NAD(P)-bd_dom_sf"/>
</dbReference>
<dbReference type="STRING" id="1895771.BGO89_00865"/>
<dbReference type="GO" id="GO:0016020">
    <property type="term" value="C:membrane"/>
    <property type="evidence" value="ECO:0007669"/>
    <property type="project" value="TreeGrafter"/>
</dbReference>
<gene>
    <name evidence="3" type="ORF">BGO89_00865</name>
</gene>
<reference evidence="3 4" key="1">
    <citation type="submission" date="2016-09" db="EMBL/GenBank/DDBJ databases">
        <title>Genome-resolved meta-omics ties microbial dynamics to process performance in biotechnology for thiocyanate degradation.</title>
        <authorList>
            <person name="Kantor R.S."/>
            <person name="Huddy R.J."/>
            <person name="Iyer R."/>
            <person name="Thomas B.C."/>
            <person name="Brown C.T."/>
            <person name="Anantharaman K."/>
            <person name="Tringe S."/>
            <person name="Hettich R.L."/>
            <person name="Harrison S.T."/>
            <person name="Banfield J.F."/>
        </authorList>
    </citation>
    <scope>NUCLEOTIDE SEQUENCE [LARGE SCALE GENOMIC DNA]</scope>
    <source>
        <strain evidence="3">59-99</strain>
    </source>
</reference>
<proteinExistence type="inferred from homology"/>
<dbReference type="InterPro" id="IPR002347">
    <property type="entry name" value="SDR_fam"/>
</dbReference>
<dbReference type="AlphaFoldDB" id="A0A1M3L730"/>
<protein>
    <submittedName>
        <fullName evidence="3">Short-chain dehydrogenase</fullName>
    </submittedName>
</protein>
<dbReference type="GO" id="GO:0016491">
    <property type="term" value="F:oxidoreductase activity"/>
    <property type="evidence" value="ECO:0007669"/>
    <property type="project" value="UniProtKB-KW"/>
</dbReference>
<comment type="caution">
    <text evidence="3">The sequence shown here is derived from an EMBL/GenBank/DDBJ whole genome shotgun (WGS) entry which is preliminary data.</text>
</comment>
<dbReference type="Gene3D" id="3.40.50.720">
    <property type="entry name" value="NAD(P)-binding Rossmann-like Domain"/>
    <property type="match status" value="1"/>
</dbReference>
<dbReference type="Pfam" id="PF00106">
    <property type="entry name" value="adh_short"/>
    <property type="match status" value="1"/>
</dbReference>
<organism evidence="3 4">
    <name type="scientific">Candidatus Kapaibacterium thiocyanatum</name>
    <dbReference type="NCBI Taxonomy" id="1895771"/>
    <lineage>
        <taxon>Bacteria</taxon>
        <taxon>Pseudomonadati</taxon>
        <taxon>Candidatus Kapaibacteriota</taxon>
        <taxon>Candidatus Kapaibacteriia</taxon>
        <taxon>Candidatus Kapaibacteriales</taxon>
        <taxon>Candidatus Kapaibacteriaceae</taxon>
        <taxon>Candidatus Kapaibacterium</taxon>
    </lineage>
</organism>
<dbReference type="Proteomes" id="UP000184233">
    <property type="component" value="Unassembled WGS sequence"/>
</dbReference>
<evidence type="ECO:0000313" key="4">
    <source>
        <dbReference type="Proteomes" id="UP000184233"/>
    </source>
</evidence>
<dbReference type="NCBIfam" id="NF005489">
    <property type="entry name" value="PRK07102.1"/>
    <property type="match status" value="1"/>
</dbReference>
<dbReference type="EMBL" id="MKVH01000002">
    <property type="protein sequence ID" value="OJX61361.1"/>
    <property type="molecule type" value="Genomic_DNA"/>
</dbReference>
<evidence type="ECO:0000313" key="3">
    <source>
        <dbReference type="EMBL" id="OJX61361.1"/>
    </source>
</evidence>
<keyword evidence="2" id="KW-0560">Oxidoreductase</keyword>
<sequence>MPRIVIVGATSAIATHVARRFAERHAHLVLVARNEEHLRAVAEDLKVRGASAVDLYVADLRMKAAHQDLVDRSVTILGTIDAVLIAHGVLPDQDECDEDVDKAIDTLMTNALSAVSIMQRFALVMKKQGRGVLAVISSVAGERGRPSNYTYGAAKSLVTQYASGLRARLRGTGVHVLTVKPGFVDTPMTAHLPKNMLFAAPSHVADAIVRGMRQRTPVIYVPWFWRPIMAIVRAIPERLFMRLKS</sequence>
<dbReference type="PANTHER" id="PTHR44196:SF1">
    <property type="entry name" value="DEHYDROGENASE_REDUCTASE SDR FAMILY MEMBER 7B"/>
    <property type="match status" value="1"/>
</dbReference>
<dbReference type="PANTHER" id="PTHR44196">
    <property type="entry name" value="DEHYDROGENASE/REDUCTASE SDR FAMILY MEMBER 7B"/>
    <property type="match status" value="1"/>
</dbReference>
<dbReference type="PRINTS" id="PR00081">
    <property type="entry name" value="GDHRDH"/>
</dbReference>
<accession>A0A1M3L730</accession>
<evidence type="ECO:0000256" key="1">
    <source>
        <dbReference type="ARBA" id="ARBA00006484"/>
    </source>
</evidence>
<dbReference type="SUPFAM" id="SSF51735">
    <property type="entry name" value="NAD(P)-binding Rossmann-fold domains"/>
    <property type="match status" value="1"/>
</dbReference>
<name>A0A1M3L730_9BACT</name>